<dbReference type="EMBL" id="JAGDYL010000026">
    <property type="protein sequence ID" value="MBO1806236.1"/>
    <property type="molecule type" value="Genomic_DNA"/>
</dbReference>
<dbReference type="Proteomes" id="UP000664398">
    <property type="component" value="Unassembled WGS sequence"/>
</dbReference>
<dbReference type="InterPro" id="IPR013785">
    <property type="entry name" value="Aldolase_TIM"/>
</dbReference>
<evidence type="ECO:0000313" key="12">
    <source>
        <dbReference type="Proteomes" id="UP000664398"/>
    </source>
</evidence>
<protein>
    <recommendedName>
        <fullName evidence="4 9">N-(5'-phosphoribosyl)anthranilate isomerase</fullName>
        <shortName evidence="9">PRAI</shortName>
        <ecNumber evidence="3 9">5.3.1.24</ecNumber>
    </recommendedName>
</protein>
<keyword evidence="7 9" id="KW-0057">Aromatic amino acid biosynthesis</keyword>
<evidence type="ECO:0000256" key="6">
    <source>
        <dbReference type="ARBA" id="ARBA00022822"/>
    </source>
</evidence>
<evidence type="ECO:0000256" key="9">
    <source>
        <dbReference type="HAMAP-Rule" id="MF_00135"/>
    </source>
</evidence>
<dbReference type="InterPro" id="IPR011060">
    <property type="entry name" value="RibuloseP-bd_barrel"/>
</dbReference>
<dbReference type="PANTHER" id="PTHR42894:SF1">
    <property type="entry name" value="N-(5'-PHOSPHORIBOSYL)ANTHRANILATE ISOMERASE"/>
    <property type="match status" value="1"/>
</dbReference>
<evidence type="ECO:0000256" key="7">
    <source>
        <dbReference type="ARBA" id="ARBA00023141"/>
    </source>
</evidence>
<dbReference type="Pfam" id="PF00697">
    <property type="entry name" value="PRAI"/>
    <property type="match status" value="1"/>
</dbReference>
<keyword evidence="5 9" id="KW-0028">Amino-acid biosynthesis</keyword>
<evidence type="ECO:0000256" key="3">
    <source>
        <dbReference type="ARBA" id="ARBA00012572"/>
    </source>
</evidence>
<keyword evidence="8 9" id="KW-0413">Isomerase</keyword>
<dbReference type="PANTHER" id="PTHR42894">
    <property type="entry name" value="N-(5'-PHOSPHORIBOSYL)ANTHRANILATE ISOMERASE"/>
    <property type="match status" value="1"/>
</dbReference>
<dbReference type="InterPro" id="IPR044643">
    <property type="entry name" value="TrpF_fam"/>
</dbReference>
<comment type="pathway">
    <text evidence="2 9">Amino-acid biosynthesis; L-tryptophan biosynthesis; L-tryptophan from chorismate: step 3/5.</text>
</comment>
<dbReference type="Gene3D" id="3.20.20.70">
    <property type="entry name" value="Aldolase class I"/>
    <property type="match status" value="1"/>
</dbReference>
<evidence type="ECO:0000256" key="5">
    <source>
        <dbReference type="ARBA" id="ARBA00022605"/>
    </source>
</evidence>
<dbReference type="AlphaFoldDB" id="A0A939LY38"/>
<reference evidence="11" key="1">
    <citation type="submission" date="2021-03" db="EMBL/GenBank/DDBJ databases">
        <title>Leucobacter chromiisoli sp. nov., isolated from chromium-containing soil of chemical plant.</title>
        <authorList>
            <person name="Xu Z."/>
        </authorList>
    </citation>
    <scope>NUCLEOTIDE SEQUENCE</scope>
    <source>
        <strain evidence="11">A2</strain>
    </source>
</reference>
<keyword evidence="6 9" id="KW-0822">Tryptophan biosynthesis</keyword>
<name>A0A939LY38_9MICO</name>
<evidence type="ECO:0000256" key="1">
    <source>
        <dbReference type="ARBA" id="ARBA00001164"/>
    </source>
</evidence>
<dbReference type="GO" id="GO:0004640">
    <property type="term" value="F:phosphoribosylanthranilate isomerase activity"/>
    <property type="evidence" value="ECO:0007669"/>
    <property type="project" value="UniProtKB-UniRule"/>
</dbReference>
<dbReference type="HAMAP" id="MF_00135">
    <property type="entry name" value="PRAI"/>
    <property type="match status" value="1"/>
</dbReference>
<evidence type="ECO:0000256" key="8">
    <source>
        <dbReference type="ARBA" id="ARBA00023235"/>
    </source>
</evidence>
<dbReference type="EC" id="5.3.1.24" evidence="3 9"/>
<comment type="similarity">
    <text evidence="9">Belongs to the TrpF family.</text>
</comment>
<evidence type="ECO:0000313" key="11">
    <source>
        <dbReference type="EMBL" id="MBO1806236.1"/>
    </source>
</evidence>
<accession>A0A939LY38</accession>
<evidence type="ECO:0000259" key="10">
    <source>
        <dbReference type="Pfam" id="PF00697"/>
    </source>
</evidence>
<keyword evidence="12" id="KW-1185">Reference proteome</keyword>
<feature type="domain" description="N-(5'phosphoribosyl) anthranilate isomerase (PRAI)" evidence="10">
    <location>
        <begin position="3"/>
        <end position="200"/>
    </location>
</feature>
<dbReference type="CDD" id="cd00405">
    <property type="entry name" value="PRAI"/>
    <property type="match status" value="1"/>
</dbReference>
<dbReference type="GO" id="GO:0000162">
    <property type="term" value="P:L-tryptophan biosynthetic process"/>
    <property type="evidence" value="ECO:0007669"/>
    <property type="project" value="UniProtKB-UniRule"/>
</dbReference>
<evidence type="ECO:0000256" key="4">
    <source>
        <dbReference type="ARBA" id="ARBA00022272"/>
    </source>
</evidence>
<proteinExistence type="inferred from homology"/>
<dbReference type="InterPro" id="IPR001240">
    <property type="entry name" value="PRAI_dom"/>
</dbReference>
<gene>
    <name evidence="9" type="primary">trpF</name>
    <name evidence="11" type="ORF">J4H91_13060</name>
</gene>
<comment type="caution">
    <text evidence="11">The sequence shown here is derived from an EMBL/GenBank/DDBJ whole genome shotgun (WGS) entry which is preliminary data.</text>
</comment>
<evidence type="ECO:0000256" key="2">
    <source>
        <dbReference type="ARBA" id="ARBA00004664"/>
    </source>
</evidence>
<sequence length="204" mass="21080">MYIKICGLRDELAARVAVDAGADAVGVVMSEGSPRDASRDEAASVVAAVEGSGLDAVLVVRGVPARAAAETALELGFDVLQLHGPYSGADFAAALEVLPRVWRATSLVAEPRLRAGEYGEEHLLIDGATPGSGESWDLAALAEQETAARIGDGWILAGGLEPGNVAEAIAAARPWGVDVSSGVERAPGVKDLELIRRFVRAARS</sequence>
<comment type="catalytic activity">
    <reaction evidence="1 9">
        <text>N-(5-phospho-beta-D-ribosyl)anthranilate = 1-(2-carboxyphenylamino)-1-deoxy-D-ribulose 5-phosphate</text>
        <dbReference type="Rhea" id="RHEA:21540"/>
        <dbReference type="ChEBI" id="CHEBI:18277"/>
        <dbReference type="ChEBI" id="CHEBI:58613"/>
        <dbReference type="EC" id="5.3.1.24"/>
    </reaction>
</comment>
<dbReference type="SUPFAM" id="SSF51366">
    <property type="entry name" value="Ribulose-phoshate binding barrel"/>
    <property type="match status" value="1"/>
</dbReference>
<organism evidence="11 12">
    <name type="scientific">Leucobacter ruminantium</name>
    <dbReference type="NCBI Taxonomy" id="1289170"/>
    <lineage>
        <taxon>Bacteria</taxon>
        <taxon>Bacillati</taxon>
        <taxon>Actinomycetota</taxon>
        <taxon>Actinomycetes</taxon>
        <taxon>Micrococcales</taxon>
        <taxon>Microbacteriaceae</taxon>
        <taxon>Leucobacter</taxon>
    </lineage>
</organism>